<dbReference type="Pfam" id="PF22673">
    <property type="entry name" value="MCP-like_PDC_1"/>
    <property type="match status" value="1"/>
</dbReference>
<protein>
    <recommendedName>
        <fullName evidence="3">Cache domain-containing protein</fullName>
    </recommendedName>
</protein>
<dbReference type="Proteomes" id="UP001257739">
    <property type="component" value="Unassembled WGS sequence"/>
</dbReference>
<gene>
    <name evidence="1" type="ORF">J2X11_000267</name>
</gene>
<evidence type="ECO:0000313" key="2">
    <source>
        <dbReference type="Proteomes" id="UP001257739"/>
    </source>
</evidence>
<evidence type="ECO:0000313" key="1">
    <source>
        <dbReference type="EMBL" id="MDR7085428.1"/>
    </source>
</evidence>
<dbReference type="CDD" id="cd12913">
    <property type="entry name" value="PDC1_MCP_like"/>
    <property type="match status" value="1"/>
</dbReference>
<accession>A0ABU1UJS4</accession>
<keyword evidence="2" id="KW-1185">Reference proteome</keyword>
<dbReference type="EMBL" id="JAVDWH010000001">
    <property type="protein sequence ID" value="MDR7085428.1"/>
    <property type="molecule type" value="Genomic_DNA"/>
</dbReference>
<sequence length="227" mass="24684">MKVQTAELSTCVETIERHFHGILAELETMRGLLVELFDQGPVDSAVARAQIEPHVRGFLATADIVGAGYVAARNALSDEPLYLAWWQGDDQQLLAESDAPGTGDPLDYTRHPWFRTPERTGQPYVTGPYVDFVCTDEYVMTSTAPVISRGSMVGVVGADTLVETLEGLLLPSLRSADATLVNDQGRTVVSADPHLATGSLLDLSTYAEVVPCRDLPMSVVRRERPVD</sequence>
<comment type="caution">
    <text evidence="1">The sequence shown here is derived from an EMBL/GenBank/DDBJ whole genome shotgun (WGS) entry which is preliminary data.</text>
</comment>
<dbReference type="RefSeq" id="WP_309965721.1">
    <property type="nucleotide sequence ID" value="NZ_JAVDWH010000001.1"/>
</dbReference>
<proteinExistence type="predicted"/>
<name>A0ABU1UJS4_9ACTN</name>
<evidence type="ECO:0008006" key="3">
    <source>
        <dbReference type="Google" id="ProtNLM"/>
    </source>
</evidence>
<dbReference type="Gene3D" id="3.30.450.20">
    <property type="entry name" value="PAS domain"/>
    <property type="match status" value="1"/>
</dbReference>
<reference evidence="1 2" key="1">
    <citation type="submission" date="2023-07" db="EMBL/GenBank/DDBJ databases">
        <title>Sorghum-associated microbial communities from plants grown in Nebraska, USA.</title>
        <authorList>
            <person name="Schachtman D."/>
        </authorList>
    </citation>
    <scope>NUCLEOTIDE SEQUENCE [LARGE SCALE GENOMIC DNA]</scope>
    <source>
        <strain evidence="1 2">BE248</strain>
    </source>
</reference>
<organism evidence="1 2">
    <name type="scientific">Aeromicrobium panaciterrae</name>
    <dbReference type="NCBI Taxonomy" id="363861"/>
    <lineage>
        <taxon>Bacteria</taxon>
        <taxon>Bacillati</taxon>
        <taxon>Actinomycetota</taxon>
        <taxon>Actinomycetes</taxon>
        <taxon>Propionibacteriales</taxon>
        <taxon>Nocardioidaceae</taxon>
        <taxon>Aeromicrobium</taxon>
    </lineage>
</organism>